<feature type="domain" description="Heterokaryon incompatibility" evidence="1">
    <location>
        <begin position="193"/>
        <end position="281"/>
    </location>
</feature>
<dbReference type="EMBL" id="JAULSU010000005">
    <property type="protein sequence ID" value="KAK0616526.1"/>
    <property type="molecule type" value="Genomic_DNA"/>
</dbReference>
<reference evidence="2" key="1">
    <citation type="submission" date="2023-06" db="EMBL/GenBank/DDBJ databases">
        <title>Genome-scale phylogeny and comparative genomics of the fungal order Sordariales.</title>
        <authorList>
            <consortium name="Lawrence Berkeley National Laboratory"/>
            <person name="Hensen N."/>
            <person name="Bonometti L."/>
            <person name="Westerberg I."/>
            <person name="Brannstrom I.O."/>
            <person name="Guillou S."/>
            <person name="Cros-Aarteil S."/>
            <person name="Calhoun S."/>
            <person name="Haridas S."/>
            <person name="Kuo A."/>
            <person name="Mondo S."/>
            <person name="Pangilinan J."/>
            <person name="Riley R."/>
            <person name="Labutti K."/>
            <person name="Andreopoulos B."/>
            <person name="Lipzen A."/>
            <person name="Chen C."/>
            <person name="Yanf M."/>
            <person name="Daum C."/>
            <person name="Ng V."/>
            <person name="Clum A."/>
            <person name="Steindorff A."/>
            <person name="Ohm R."/>
            <person name="Martin F."/>
            <person name="Silar P."/>
            <person name="Natvig D."/>
            <person name="Lalanne C."/>
            <person name="Gautier V."/>
            <person name="Ament-Velasquez S.L."/>
            <person name="Kruys A."/>
            <person name="Hutchinson M.I."/>
            <person name="Powell A.J."/>
            <person name="Barry K."/>
            <person name="Miller A.N."/>
            <person name="Grigoriev I.V."/>
            <person name="Debuchy R."/>
            <person name="Gladieux P."/>
            <person name="Thoren M.H."/>
            <person name="Johannesson H."/>
        </authorList>
    </citation>
    <scope>NUCLEOTIDE SEQUENCE</scope>
    <source>
        <strain evidence="2">CBS 606.72</strain>
    </source>
</reference>
<keyword evidence="3" id="KW-1185">Reference proteome</keyword>
<organism evidence="2 3">
    <name type="scientific">Immersiella caudata</name>
    <dbReference type="NCBI Taxonomy" id="314043"/>
    <lineage>
        <taxon>Eukaryota</taxon>
        <taxon>Fungi</taxon>
        <taxon>Dikarya</taxon>
        <taxon>Ascomycota</taxon>
        <taxon>Pezizomycotina</taxon>
        <taxon>Sordariomycetes</taxon>
        <taxon>Sordariomycetidae</taxon>
        <taxon>Sordariales</taxon>
        <taxon>Lasiosphaeriaceae</taxon>
        <taxon>Immersiella</taxon>
    </lineage>
</organism>
<protein>
    <recommendedName>
        <fullName evidence="1">Heterokaryon incompatibility domain-containing protein</fullName>
    </recommendedName>
</protein>
<dbReference type="PANTHER" id="PTHR33112">
    <property type="entry name" value="DOMAIN PROTEIN, PUTATIVE-RELATED"/>
    <property type="match status" value="1"/>
</dbReference>
<comment type="caution">
    <text evidence="2">The sequence shown here is derived from an EMBL/GenBank/DDBJ whole genome shotgun (WGS) entry which is preliminary data.</text>
</comment>
<evidence type="ECO:0000313" key="2">
    <source>
        <dbReference type="EMBL" id="KAK0616526.1"/>
    </source>
</evidence>
<evidence type="ECO:0000313" key="3">
    <source>
        <dbReference type="Proteomes" id="UP001175000"/>
    </source>
</evidence>
<dbReference type="Proteomes" id="UP001175000">
    <property type="component" value="Unassembled WGS sequence"/>
</dbReference>
<dbReference type="AlphaFoldDB" id="A0AA39WJE6"/>
<name>A0AA39WJE6_9PEZI</name>
<sequence length="507" mass="56282">MSLYLEDVPHHRSLEQLEQSAATGCPLCKLIFTEINRKLVQKDETVDPAIWKSSPITPRGGQYIVDDEDTEPGGMFWIKARCDCAGPFAYAYFSLYPDPEGVPVPEDIVIVRKVQAPEQNFGLRGQPPRPIGEDSAKLEETSTDQTDRYMTLSHCWAPTPNLVIRTTKATLPQHLQQIPLTALTNTFGDAVHDDADDWARESAKMGFIYANSYLTITAAASSDSTHGYFYHNHDSKSSLQPAKIKCTTPSGPGHVFLRPNLGDFLTLHQSPLHARAWVKQERILSLRTVHYHTDQMLDHLPFGLLWRKTREWLKPAPTYRTPTWSWSAWDGRASFYNEADLEEYATRWVSAVDEIDAVVNPSGIDPKGRLSSGFLKATGQLKAADKRMDPKAAGYQKLPNVIGSLNLTVDYLTTEGVILKLAFSDEECRPGGGAVYCLRVALVDNESGEKMPSLSLALLLEPTSVEGEYRGIGIGEQREVGTGKYEGPLSSQPRFFAGVPKTTVIIV</sequence>
<proteinExistence type="predicted"/>
<accession>A0AA39WJE6</accession>
<gene>
    <name evidence="2" type="ORF">B0T14DRAFT_604796</name>
</gene>
<dbReference type="PANTHER" id="PTHR33112:SF16">
    <property type="entry name" value="HETEROKARYON INCOMPATIBILITY DOMAIN-CONTAINING PROTEIN"/>
    <property type="match status" value="1"/>
</dbReference>
<dbReference type="InterPro" id="IPR010730">
    <property type="entry name" value="HET"/>
</dbReference>
<evidence type="ECO:0000259" key="1">
    <source>
        <dbReference type="Pfam" id="PF06985"/>
    </source>
</evidence>
<dbReference type="Pfam" id="PF06985">
    <property type="entry name" value="HET"/>
    <property type="match status" value="1"/>
</dbReference>